<comment type="caution">
    <text evidence="3">The sequence shown here is derived from an EMBL/GenBank/DDBJ whole genome shotgun (WGS) entry which is preliminary data.</text>
</comment>
<sequence length="235" mass="24730">MPRTEVCVSSRVLAVFAAIVMIAAGTAFASAPARAEPDPAAMISRQMIVVSVPTASSTVATLTAYRRDGIGWTAVIGPTSAHVGALGVGVAADGVYRTPAGTFALDQAFGRLPNPGTTLPYFRATEQDWWDEDPASPTYNLHVVRPNSPGPGSENLYDSGPVYDYAVNIASNPLRIPGHASGIFLHVTDGQPTWGCVAIGRDQMRQVLRWLDPTQLPHITIGVNATAPSVLPTLG</sequence>
<reference evidence="3" key="2">
    <citation type="submission" date="2020-09" db="EMBL/GenBank/DDBJ databases">
        <authorList>
            <person name="Sun Q."/>
            <person name="Zhou Y."/>
        </authorList>
    </citation>
    <scope>NUCLEOTIDE SEQUENCE</scope>
    <source>
        <strain evidence="3">CGMCC 1.12827</strain>
    </source>
</reference>
<feature type="domain" description="L,D-TPase catalytic" evidence="2">
    <location>
        <begin position="62"/>
        <end position="213"/>
    </location>
</feature>
<organism evidence="3 4">
    <name type="scientific">Gordonia jinhuaensis</name>
    <dbReference type="NCBI Taxonomy" id="1517702"/>
    <lineage>
        <taxon>Bacteria</taxon>
        <taxon>Bacillati</taxon>
        <taxon>Actinomycetota</taxon>
        <taxon>Actinomycetes</taxon>
        <taxon>Mycobacteriales</taxon>
        <taxon>Gordoniaceae</taxon>
        <taxon>Gordonia</taxon>
    </lineage>
</organism>
<evidence type="ECO:0000256" key="1">
    <source>
        <dbReference type="SAM" id="SignalP"/>
    </source>
</evidence>
<dbReference type="EMBL" id="BMGC01000001">
    <property type="protein sequence ID" value="GGB17753.1"/>
    <property type="molecule type" value="Genomic_DNA"/>
</dbReference>
<dbReference type="PANTHER" id="PTHR38589:SF1">
    <property type="entry name" value="BLR0621 PROTEIN"/>
    <property type="match status" value="1"/>
</dbReference>
<keyword evidence="1" id="KW-0732">Signal</keyword>
<evidence type="ECO:0000313" key="3">
    <source>
        <dbReference type="EMBL" id="GGB17753.1"/>
    </source>
</evidence>
<reference evidence="3" key="1">
    <citation type="journal article" date="2014" name="Int. J. Syst. Evol. Microbiol.">
        <title>Complete genome sequence of Corynebacterium casei LMG S-19264T (=DSM 44701T), isolated from a smear-ripened cheese.</title>
        <authorList>
            <consortium name="US DOE Joint Genome Institute (JGI-PGF)"/>
            <person name="Walter F."/>
            <person name="Albersmeier A."/>
            <person name="Kalinowski J."/>
            <person name="Ruckert C."/>
        </authorList>
    </citation>
    <scope>NUCLEOTIDE SEQUENCE</scope>
    <source>
        <strain evidence="3">CGMCC 1.12827</strain>
    </source>
</reference>
<name>A0A916SVE1_9ACTN</name>
<feature type="signal peptide" evidence="1">
    <location>
        <begin position="1"/>
        <end position="29"/>
    </location>
</feature>
<dbReference type="Proteomes" id="UP000621454">
    <property type="component" value="Unassembled WGS sequence"/>
</dbReference>
<dbReference type="Pfam" id="PF03734">
    <property type="entry name" value="YkuD"/>
    <property type="match status" value="1"/>
</dbReference>
<dbReference type="GO" id="GO:0016740">
    <property type="term" value="F:transferase activity"/>
    <property type="evidence" value="ECO:0007669"/>
    <property type="project" value="InterPro"/>
</dbReference>
<gene>
    <name evidence="3" type="ORF">GCM10011489_02300</name>
</gene>
<protein>
    <recommendedName>
        <fullName evidence="2">L,D-TPase catalytic domain-containing protein</fullName>
    </recommendedName>
</protein>
<proteinExistence type="predicted"/>
<dbReference type="InterPro" id="IPR005490">
    <property type="entry name" value="LD_TPept_cat_dom"/>
</dbReference>
<dbReference type="AlphaFoldDB" id="A0A916SVE1"/>
<dbReference type="PANTHER" id="PTHR38589">
    <property type="entry name" value="BLR0621 PROTEIN"/>
    <property type="match status" value="1"/>
</dbReference>
<evidence type="ECO:0000313" key="4">
    <source>
        <dbReference type="Proteomes" id="UP000621454"/>
    </source>
</evidence>
<feature type="chain" id="PRO_5037916150" description="L,D-TPase catalytic domain-containing protein" evidence="1">
    <location>
        <begin position="30"/>
        <end position="235"/>
    </location>
</feature>
<accession>A0A916SVE1</accession>
<keyword evidence="4" id="KW-1185">Reference proteome</keyword>
<dbReference type="CDD" id="cd16913">
    <property type="entry name" value="YkuD_like"/>
    <property type="match status" value="1"/>
</dbReference>
<evidence type="ECO:0000259" key="2">
    <source>
        <dbReference type="Pfam" id="PF03734"/>
    </source>
</evidence>